<accession>A0ABX8AA35</accession>
<name>A0ABX8AA35_9BRAD</name>
<organism evidence="2 3">
    <name type="scientific">Tardiphaga alba</name>
    <dbReference type="NCBI Taxonomy" id="340268"/>
    <lineage>
        <taxon>Bacteria</taxon>
        <taxon>Pseudomonadati</taxon>
        <taxon>Pseudomonadota</taxon>
        <taxon>Alphaproteobacteria</taxon>
        <taxon>Hyphomicrobiales</taxon>
        <taxon>Nitrobacteraceae</taxon>
        <taxon>Tardiphaga</taxon>
    </lineage>
</organism>
<proteinExistence type="predicted"/>
<dbReference type="RefSeq" id="WP_211908919.1">
    <property type="nucleotide sequence ID" value="NZ_CP036498.1"/>
</dbReference>
<dbReference type="Proteomes" id="UP000682843">
    <property type="component" value="Chromosome"/>
</dbReference>
<sequence length="93" mass="10843">MQFFLTEVVARLVAAYFLFDTYRTLRRGLSHGSFVPFEPDVVNWILESFQDRAALTVHRKRTPIRFWISIGLDALLLVACFYIVVFGWRQVSG</sequence>
<dbReference type="EMBL" id="CP036498">
    <property type="protein sequence ID" value="QUS40337.1"/>
    <property type="molecule type" value="Genomic_DNA"/>
</dbReference>
<evidence type="ECO:0008006" key="4">
    <source>
        <dbReference type="Google" id="ProtNLM"/>
    </source>
</evidence>
<evidence type="ECO:0000313" key="2">
    <source>
        <dbReference type="EMBL" id="QUS40337.1"/>
    </source>
</evidence>
<protein>
    <recommendedName>
        <fullName evidence="4">YggT family protein</fullName>
    </recommendedName>
</protein>
<feature type="transmembrane region" description="Helical" evidence="1">
    <location>
        <begin position="66"/>
        <end position="88"/>
    </location>
</feature>
<evidence type="ECO:0000256" key="1">
    <source>
        <dbReference type="SAM" id="Phobius"/>
    </source>
</evidence>
<gene>
    <name evidence="2" type="ORF">RPMA_16960</name>
</gene>
<evidence type="ECO:0000313" key="3">
    <source>
        <dbReference type="Proteomes" id="UP000682843"/>
    </source>
</evidence>
<keyword evidence="1" id="KW-1133">Transmembrane helix</keyword>
<keyword evidence="1" id="KW-0812">Transmembrane</keyword>
<reference evidence="2 3" key="1">
    <citation type="submission" date="2019-02" db="EMBL/GenBank/DDBJ databases">
        <title>Emended description of the genus Rhodopseudomonas and description of Rhodopseudomonas albus sp. nov., a non-phototrophic, heavy-metal-tolerant bacterium isolated from garden soil.</title>
        <authorList>
            <person name="Bao Z."/>
            <person name="Cao W.W."/>
            <person name="Sato Y."/>
            <person name="Nishizawa T."/>
            <person name="Zhao J."/>
            <person name="Guo Y."/>
            <person name="Ohta H."/>
        </authorList>
    </citation>
    <scope>NUCLEOTIDE SEQUENCE [LARGE SCALE GENOMIC DNA]</scope>
    <source>
        <strain evidence="2 3">SK50-23</strain>
    </source>
</reference>
<keyword evidence="3" id="KW-1185">Reference proteome</keyword>
<keyword evidence="1" id="KW-0472">Membrane</keyword>